<dbReference type="PANTHER" id="PTHR33481:SF1">
    <property type="entry name" value="ENDONUCLEASE_EXONUCLEASE_PHOSPHATASE DOMAIN-CONTAINING PROTEIN-RELATED"/>
    <property type="match status" value="1"/>
</dbReference>
<dbReference type="eggNOG" id="ENOG502RCYI">
    <property type="taxonomic scope" value="Eukaryota"/>
</dbReference>
<protein>
    <submittedName>
        <fullName evidence="1">Uncharacterized protein</fullName>
    </submittedName>
</protein>
<dbReference type="AlphaFoldDB" id="J0CV76"/>
<evidence type="ECO:0000313" key="1">
    <source>
        <dbReference type="EMBL" id="EJD34309.1"/>
    </source>
</evidence>
<organism evidence="1 2">
    <name type="scientific">Auricularia subglabra (strain TFB-10046 / SS5)</name>
    <name type="common">White-rot fungus</name>
    <name type="synonym">Auricularia delicata (strain TFB10046)</name>
    <dbReference type="NCBI Taxonomy" id="717982"/>
    <lineage>
        <taxon>Eukaryota</taxon>
        <taxon>Fungi</taxon>
        <taxon>Dikarya</taxon>
        <taxon>Basidiomycota</taxon>
        <taxon>Agaricomycotina</taxon>
        <taxon>Agaricomycetes</taxon>
        <taxon>Auriculariales</taxon>
        <taxon>Auriculariaceae</taxon>
        <taxon>Auricularia</taxon>
    </lineage>
</organism>
<sequence length="112" mass="12897">FPEVTRDEVFEGIFGPDPSKAPGDEGVSYVALRWAWEVAADQIVLLISLCALWGYHPKRWRRAIAFVLKKAGKTDWSNPRSYRLITLLVCLGKVLERIQAKRFTYMGEREKL</sequence>
<reference evidence="2" key="1">
    <citation type="journal article" date="2012" name="Science">
        <title>The Paleozoic origin of enzymatic lignin decomposition reconstructed from 31 fungal genomes.</title>
        <authorList>
            <person name="Floudas D."/>
            <person name="Binder M."/>
            <person name="Riley R."/>
            <person name="Barry K."/>
            <person name="Blanchette R.A."/>
            <person name="Henrissat B."/>
            <person name="Martinez A.T."/>
            <person name="Otillar R."/>
            <person name="Spatafora J.W."/>
            <person name="Yadav J.S."/>
            <person name="Aerts A."/>
            <person name="Benoit I."/>
            <person name="Boyd A."/>
            <person name="Carlson A."/>
            <person name="Copeland A."/>
            <person name="Coutinho P.M."/>
            <person name="de Vries R.P."/>
            <person name="Ferreira P."/>
            <person name="Findley K."/>
            <person name="Foster B."/>
            <person name="Gaskell J."/>
            <person name="Glotzer D."/>
            <person name="Gorecki P."/>
            <person name="Heitman J."/>
            <person name="Hesse C."/>
            <person name="Hori C."/>
            <person name="Igarashi K."/>
            <person name="Jurgens J.A."/>
            <person name="Kallen N."/>
            <person name="Kersten P."/>
            <person name="Kohler A."/>
            <person name="Kuees U."/>
            <person name="Kumar T.K.A."/>
            <person name="Kuo A."/>
            <person name="LaButti K."/>
            <person name="Larrondo L.F."/>
            <person name="Lindquist E."/>
            <person name="Ling A."/>
            <person name="Lombard V."/>
            <person name="Lucas S."/>
            <person name="Lundell T."/>
            <person name="Martin R."/>
            <person name="McLaughlin D.J."/>
            <person name="Morgenstern I."/>
            <person name="Morin E."/>
            <person name="Murat C."/>
            <person name="Nagy L.G."/>
            <person name="Nolan M."/>
            <person name="Ohm R.A."/>
            <person name="Patyshakuliyeva A."/>
            <person name="Rokas A."/>
            <person name="Ruiz-Duenas F.J."/>
            <person name="Sabat G."/>
            <person name="Salamov A."/>
            <person name="Samejima M."/>
            <person name="Schmutz J."/>
            <person name="Slot J.C."/>
            <person name="St John F."/>
            <person name="Stenlid J."/>
            <person name="Sun H."/>
            <person name="Sun S."/>
            <person name="Syed K."/>
            <person name="Tsang A."/>
            <person name="Wiebenga A."/>
            <person name="Young D."/>
            <person name="Pisabarro A."/>
            <person name="Eastwood D.C."/>
            <person name="Martin F."/>
            <person name="Cullen D."/>
            <person name="Grigoriev I.V."/>
            <person name="Hibbett D.S."/>
        </authorList>
    </citation>
    <scope>NUCLEOTIDE SEQUENCE [LARGE SCALE GENOMIC DNA]</scope>
    <source>
        <strain evidence="2">TFB10046</strain>
    </source>
</reference>
<dbReference type="InParanoid" id="J0CV76"/>
<dbReference type="PANTHER" id="PTHR33481">
    <property type="entry name" value="REVERSE TRANSCRIPTASE"/>
    <property type="match status" value="1"/>
</dbReference>
<dbReference type="OMA" id="TRTKGHE"/>
<feature type="non-terminal residue" evidence="1">
    <location>
        <position position="1"/>
    </location>
</feature>
<gene>
    <name evidence="1" type="ORF">AURDEDRAFT_76294</name>
</gene>
<keyword evidence="2" id="KW-1185">Reference proteome</keyword>
<dbReference type="Proteomes" id="UP000006514">
    <property type="component" value="Unassembled WGS sequence"/>
</dbReference>
<dbReference type="OrthoDB" id="412006at2759"/>
<evidence type="ECO:0000313" key="2">
    <source>
        <dbReference type="Proteomes" id="UP000006514"/>
    </source>
</evidence>
<accession>J0CV76</accession>
<dbReference type="EMBL" id="JH687965">
    <property type="protein sequence ID" value="EJD34309.1"/>
    <property type="molecule type" value="Genomic_DNA"/>
</dbReference>
<dbReference type="KEGG" id="adl:AURDEDRAFT_76294"/>
<name>J0CV76_AURST</name>
<proteinExistence type="predicted"/>